<evidence type="ECO:0000256" key="4">
    <source>
        <dbReference type="ARBA" id="ARBA00022833"/>
    </source>
</evidence>
<dbReference type="Gene3D" id="3.30.160.60">
    <property type="entry name" value="Classic Zinc Finger"/>
    <property type="match status" value="1"/>
</dbReference>
<organism evidence="7 8">
    <name type="scientific">Parthenolecanium corni</name>
    <dbReference type="NCBI Taxonomy" id="536013"/>
    <lineage>
        <taxon>Eukaryota</taxon>
        <taxon>Metazoa</taxon>
        <taxon>Ecdysozoa</taxon>
        <taxon>Arthropoda</taxon>
        <taxon>Hexapoda</taxon>
        <taxon>Insecta</taxon>
        <taxon>Pterygota</taxon>
        <taxon>Neoptera</taxon>
        <taxon>Paraneoptera</taxon>
        <taxon>Hemiptera</taxon>
        <taxon>Sternorrhyncha</taxon>
        <taxon>Coccoidea</taxon>
        <taxon>Coccidae</taxon>
        <taxon>Parthenolecanium</taxon>
    </lineage>
</organism>
<evidence type="ECO:0000256" key="2">
    <source>
        <dbReference type="ARBA" id="ARBA00022737"/>
    </source>
</evidence>
<keyword evidence="4" id="KW-0862">Zinc</keyword>
<keyword evidence="2" id="KW-0677">Repeat</keyword>
<gene>
    <name evidence="7" type="ORF">V9T40_011698</name>
</gene>
<evidence type="ECO:0000256" key="1">
    <source>
        <dbReference type="ARBA" id="ARBA00022723"/>
    </source>
</evidence>
<keyword evidence="3 5" id="KW-0863">Zinc-finger</keyword>
<dbReference type="PROSITE" id="PS50157">
    <property type="entry name" value="ZINC_FINGER_C2H2_2"/>
    <property type="match status" value="1"/>
</dbReference>
<dbReference type="InterPro" id="IPR013087">
    <property type="entry name" value="Znf_C2H2_type"/>
</dbReference>
<keyword evidence="1" id="KW-0479">Metal-binding</keyword>
<keyword evidence="8" id="KW-1185">Reference proteome</keyword>
<reference evidence="7 8" key="1">
    <citation type="submission" date="2024-03" db="EMBL/GenBank/DDBJ databases">
        <title>Adaptation during the transition from Ophiocordyceps entomopathogen to insect associate is accompanied by gene loss and intensified selection.</title>
        <authorList>
            <person name="Ward C.M."/>
            <person name="Onetto C.A."/>
            <person name="Borneman A.R."/>
        </authorList>
    </citation>
    <scope>NUCLEOTIDE SEQUENCE [LARGE SCALE GENOMIC DNA]</scope>
    <source>
        <strain evidence="7">AWRI1</strain>
        <tissue evidence="7">Single Adult Female</tissue>
    </source>
</reference>
<evidence type="ECO:0000256" key="3">
    <source>
        <dbReference type="ARBA" id="ARBA00022771"/>
    </source>
</evidence>
<accession>A0AAN9TJ70</accession>
<comment type="caution">
    <text evidence="7">The sequence shown here is derived from an EMBL/GenBank/DDBJ whole genome shotgun (WGS) entry which is preliminary data.</text>
</comment>
<dbReference type="PANTHER" id="PTHR24379:SF121">
    <property type="entry name" value="C2H2-TYPE DOMAIN-CONTAINING PROTEIN"/>
    <property type="match status" value="1"/>
</dbReference>
<dbReference type="SMART" id="SM00355">
    <property type="entry name" value="ZnF_C2H2"/>
    <property type="match status" value="5"/>
</dbReference>
<proteinExistence type="predicted"/>
<dbReference type="Proteomes" id="UP001367676">
    <property type="component" value="Unassembled WGS sequence"/>
</dbReference>
<evidence type="ECO:0000259" key="6">
    <source>
        <dbReference type="PROSITE" id="PS50157"/>
    </source>
</evidence>
<dbReference type="PANTHER" id="PTHR24379">
    <property type="entry name" value="KRAB AND ZINC FINGER DOMAIN-CONTAINING"/>
    <property type="match status" value="1"/>
</dbReference>
<evidence type="ECO:0000313" key="8">
    <source>
        <dbReference type="Proteomes" id="UP001367676"/>
    </source>
</evidence>
<dbReference type="GO" id="GO:0008270">
    <property type="term" value="F:zinc ion binding"/>
    <property type="evidence" value="ECO:0007669"/>
    <property type="project" value="UniProtKB-KW"/>
</dbReference>
<protein>
    <recommendedName>
        <fullName evidence="6">C2H2-type domain-containing protein</fullName>
    </recommendedName>
</protein>
<sequence length="388" mass="44178">MQSFLSPTKIATSVSPIPEETPESPDKTDSSILSVLTNQFVSEASNIPKRLYCPFCLFDFGFDFLLKAHIRDLHVLEIRNFSETKLDSFTFDPCSFCHAKFYSRGILPRHILRRHQESILPLISTVNAALVCCNFCSYKASLKQLKLLYIHVENKHLTEFVKVLTSYNLSINGCPEADKSVEDVVLNDEIQKLNIASGSQQQPETIETLKPILKRGTANDYEAIQTADQAWAPRTRRKLRFDLPDLSTSSMNSDKENVSVEKPKRIFGLRVNRSKPKLITPNKVKPEPERSILQDITASALEAFSPSDDGVDSLDAMPFRCGICLLPFDCNLTLRMHVKRTHGRVTLQPRYRCGLCKAKFYRNSYLMKHHRAHNKPKCLSAYAYYKPV</sequence>
<evidence type="ECO:0000256" key="5">
    <source>
        <dbReference type="PROSITE-ProRule" id="PRU00042"/>
    </source>
</evidence>
<dbReference type="SUPFAM" id="SSF57667">
    <property type="entry name" value="beta-beta-alpha zinc fingers"/>
    <property type="match status" value="1"/>
</dbReference>
<evidence type="ECO:0000313" key="7">
    <source>
        <dbReference type="EMBL" id="KAK7574507.1"/>
    </source>
</evidence>
<dbReference type="EMBL" id="JBBCAQ010000037">
    <property type="protein sequence ID" value="KAK7574507.1"/>
    <property type="molecule type" value="Genomic_DNA"/>
</dbReference>
<name>A0AAN9TJ70_9HEMI</name>
<dbReference type="AlphaFoldDB" id="A0AAN9TJ70"/>
<feature type="domain" description="C2H2-type" evidence="6">
    <location>
        <begin position="351"/>
        <end position="378"/>
    </location>
</feature>
<dbReference type="InterPro" id="IPR036236">
    <property type="entry name" value="Znf_C2H2_sf"/>
</dbReference>
<dbReference type="PROSITE" id="PS00028">
    <property type="entry name" value="ZINC_FINGER_C2H2_1"/>
    <property type="match status" value="3"/>
</dbReference>